<dbReference type="Pfam" id="PF14560">
    <property type="entry name" value="Ubiquitin_2"/>
    <property type="match status" value="1"/>
</dbReference>
<name>A0AAV5REG5_STABA</name>
<dbReference type="Proteomes" id="UP001362899">
    <property type="component" value="Unassembled WGS sequence"/>
</dbReference>
<dbReference type="InterPro" id="IPR036859">
    <property type="entry name" value="CAP-Gly_dom_sf"/>
</dbReference>
<keyword evidence="4" id="KW-1185">Reference proteome</keyword>
<dbReference type="InterPro" id="IPR029071">
    <property type="entry name" value="Ubiquitin-like_domsf"/>
</dbReference>
<proteinExistence type="predicted"/>
<dbReference type="Gene3D" id="2.30.30.190">
    <property type="entry name" value="CAP Gly-rich-like domain"/>
    <property type="match status" value="1"/>
</dbReference>
<dbReference type="PROSITE" id="PS50245">
    <property type="entry name" value="CAP_GLY_2"/>
    <property type="match status" value="1"/>
</dbReference>
<dbReference type="InterPro" id="IPR000626">
    <property type="entry name" value="Ubiquitin-like_dom"/>
</dbReference>
<protein>
    <submittedName>
        <fullName evidence="3">Alf1 protein</fullName>
    </submittedName>
</protein>
<evidence type="ECO:0000313" key="3">
    <source>
        <dbReference type="EMBL" id="GMM49755.1"/>
    </source>
</evidence>
<dbReference type="SMART" id="SM01052">
    <property type="entry name" value="CAP_GLY"/>
    <property type="match status" value="1"/>
</dbReference>
<comment type="caution">
    <text evidence="3">The sequence shown here is derived from an EMBL/GenBank/DDBJ whole genome shotgun (WGS) entry which is preliminary data.</text>
</comment>
<dbReference type="Pfam" id="PF01302">
    <property type="entry name" value="CAP_GLY"/>
    <property type="match status" value="1"/>
</dbReference>
<dbReference type="AlphaFoldDB" id="A0AAV5REG5"/>
<dbReference type="InterPro" id="IPR000938">
    <property type="entry name" value="CAP-Gly_domain"/>
</dbReference>
<sequence>MSESHSNMIPVFVKSEYTYGERLVDSSWTFEQFSKKMELVTGIPYQFQNISIKQPGNEAAVAGTPFKDGTLASVNICEDCCIYIADGRPDDEKLNLNEQVDRYEMPDEEYERRGNTLLEWKRRNMLGRFSNDATKANVVSVSDDTAPTVSVGEECFVKISSGEVLRGKVAFIGEVPVVQPGIWVGVDLVTADGKNNGTVRGMKLFETKPNHGILVRSGAVRAIATNEEEL</sequence>
<keyword evidence="1" id="KW-0143">Chaperone</keyword>
<dbReference type="SUPFAM" id="SSF74924">
    <property type="entry name" value="Cap-Gly domain"/>
    <property type="match status" value="1"/>
</dbReference>
<reference evidence="3 4" key="1">
    <citation type="journal article" date="2023" name="Elife">
        <title>Identification of key yeast species and microbe-microbe interactions impacting larval growth of Drosophila in the wild.</title>
        <authorList>
            <person name="Mure A."/>
            <person name="Sugiura Y."/>
            <person name="Maeda R."/>
            <person name="Honda K."/>
            <person name="Sakurai N."/>
            <person name="Takahashi Y."/>
            <person name="Watada M."/>
            <person name="Katoh T."/>
            <person name="Gotoh A."/>
            <person name="Gotoh Y."/>
            <person name="Taniguchi I."/>
            <person name="Nakamura K."/>
            <person name="Hayashi T."/>
            <person name="Katayama T."/>
            <person name="Uemura T."/>
            <person name="Hattori Y."/>
        </authorList>
    </citation>
    <scope>NUCLEOTIDE SEQUENCE [LARGE SCALE GENOMIC DNA]</scope>
    <source>
        <strain evidence="3 4">SB-73</strain>
    </source>
</reference>
<dbReference type="PROSITE" id="PS00845">
    <property type="entry name" value="CAP_GLY_1"/>
    <property type="match status" value="1"/>
</dbReference>
<gene>
    <name evidence="3" type="ORF">DASB73_007130</name>
</gene>
<dbReference type="EMBL" id="BTGC01000003">
    <property type="protein sequence ID" value="GMM49755.1"/>
    <property type="molecule type" value="Genomic_DNA"/>
</dbReference>
<organism evidence="3 4">
    <name type="scientific">Starmerella bacillaris</name>
    <name type="common">Yeast</name>
    <name type="synonym">Candida zemplinina</name>
    <dbReference type="NCBI Taxonomy" id="1247836"/>
    <lineage>
        <taxon>Eukaryota</taxon>
        <taxon>Fungi</taxon>
        <taxon>Dikarya</taxon>
        <taxon>Ascomycota</taxon>
        <taxon>Saccharomycotina</taxon>
        <taxon>Dipodascomycetes</taxon>
        <taxon>Dipodascales</taxon>
        <taxon>Trichomonascaceae</taxon>
        <taxon>Starmerella</taxon>
    </lineage>
</organism>
<dbReference type="SUPFAM" id="SSF54236">
    <property type="entry name" value="Ubiquitin-like"/>
    <property type="match status" value="1"/>
</dbReference>
<evidence type="ECO:0000256" key="1">
    <source>
        <dbReference type="ARBA" id="ARBA00023186"/>
    </source>
</evidence>
<evidence type="ECO:0000259" key="2">
    <source>
        <dbReference type="PROSITE" id="PS50245"/>
    </source>
</evidence>
<evidence type="ECO:0000313" key="4">
    <source>
        <dbReference type="Proteomes" id="UP001362899"/>
    </source>
</evidence>
<dbReference type="Gene3D" id="3.10.20.90">
    <property type="entry name" value="Phosphatidylinositol 3-kinase Catalytic Subunit, Chain A, domain 1"/>
    <property type="match status" value="1"/>
</dbReference>
<feature type="domain" description="CAP-Gly" evidence="2">
    <location>
        <begin position="179"/>
        <end position="216"/>
    </location>
</feature>
<accession>A0AAV5REG5</accession>